<keyword evidence="2" id="KW-0347">Helicase</keyword>
<dbReference type="eggNOG" id="COG2865">
    <property type="taxonomic scope" value="Bacteria"/>
</dbReference>
<dbReference type="PANTHER" id="PTHR30595">
    <property type="entry name" value="GLPR-RELATED TRANSCRIPTIONAL REPRESSOR"/>
    <property type="match status" value="1"/>
</dbReference>
<dbReference type="InterPro" id="IPR038475">
    <property type="entry name" value="RecG_C_sf"/>
</dbReference>
<keyword evidence="3" id="KW-1185">Reference proteome</keyword>
<keyword evidence="2" id="KW-0067">ATP-binding</keyword>
<dbReference type="EMBL" id="ATMR01000091">
    <property type="protein sequence ID" value="EPR73435.1"/>
    <property type="molecule type" value="Genomic_DNA"/>
</dbReference>
<reference evidence="2 3" key="1">
    <citation type="journal article" date="2013" name="Genome Announc.">
        <title>Draft Genome Sequence of Winogradskyella psychrotolerans RS-3T, Isolated from the Marine Transect of Kongsfjorden, Ny-Alesund, Svalbard, Arctic Ocean.</title>
        <authorList>
            <person name="Kumar Pinnaka A."/>
            <person name="Ara S."/>
            <person name="Singh A."/>
            <person name="Shivaji S."/>
        </authorList>
    </citation>
    <scope>NUCLEOTIDE SEQUENCE [LARGE SCALE GENOMIC DNA]</scope>
    <source>
        <strain evidence="2 3">RS-3</strain>
    </source>
</reference>
<dbReference type="Proteomes" id="UP000014962">
    <property type="component" value="Unassembled WGS sequence"/>
</dbReference>
<evidence type="ECO:0000259" key="1">
    <source>
        <dbReference type="Pfam" id="PF04326"/>
    </source>
</evidence>
<dbReference type="Gene3D" id="3.30.950.30">
    <property type="entry name" value="Schlafen, AAA domain"/>
    <property type="match status" value="1"/>
</dbReference>
<evidence type="ECO:0000313" key="3">
    <source>
        <dbReference type="Proteomes" id="UP000014962"/>
    </source>
</evidence>
<dbReference type="PANTHER" id="PTHR30595:SF6">
    <property type="entry name" value="SCHLAFEN ALBA-2 DOMAIN-CONTAINING PROTEIN"/>
    <property type="match status" value="1"/>
</dbReference>
<dbReference type="RefSeq" id="WP_020894335.1">
    <property type="nucleotide sequence ID" value="NZ_ATMR01000091.1"/>
</dbReference>
<dbReference type="PATRIC" id="fig|641526.4.peg.1454"/>
<keyword evidence="2" id="KW-0547">Nucleotide-binding</keyword>
<name>S7VT55_9FLAO</name>
<feature type="domain" description="Schlafen AlbA-2" evidence="1">
    <location>
        <begin position="23"/>
        <end position="139"/>
    </location>
</feature>
<dbReference type="GO" id="GO:0004386">
    <property type="term" value="F:helicase activity"/>
    <property type="evidence" value="ECO:0007669"/>
    <property type="project" value="UniProtKB-KW"/>
</dbReference>
<proteinExistence type="predicted"/>
<dbReference type="Pfam" id="PF13749">
    <property type="entry name" value="HATPase_c_4"/>
    <property type="match status" value="1"/>
</dbReference>
<dbReference type="InterPro" id="IPR007421">
    <property type="entry name" value="Schlafen_AlbA_2_dom"/>
</dbReference>
<dbReference type="STRING" id="641526.ADIWIN_1465"/>
<evidence type="ECO:0000313" key="2">
    <source>
        <dbReference type="EMBL" id="EPR73435.1"/>
    </source>
</evidence>
<dbReference type="InterPro" id="IPR038461">
    <property type="entry name" value="Schlafen_AlbA_2_dom_sf"/>
</dbReference>
<keyword evidence="2" id="KW-0378">Hydrolase</keyword>
<dbReference type="Gene3D" id="3.30.565.60">
    <property type="match status" value="1"/>
</dbReference>
<organism evidence="2 3">
    <name type="scientific">Winogradskyella psychrotolerans RS-3</name>
    <dbReference type="NCBI Taxonomy" id="641526"/>
    <lineage>
        <taxon>Bacteria</taxon>
        <taxon>Pseudomonadati</taxon>
        <taxon>Bacteroidota</taxon>
        <taxon>Flavobacteriia</taxon>
        <taxon>Flavobacteriales</taxon>
        <taxon>Flavobacteriaceae</taxon>
        <taxon>Winogradskyella</taxon>
    </lineage>
</organism>
<protein>
    <submittedName>
        <fullName evidence="2">ATP-dependent DNA helicase</fullName>
    </submittedName>
</protein>
<dbReference type="AlphaFoldDB" id="S7VT55"/>
<dbReference type="OrthoDB" id="9807907at2"/>
<dbReference type="Pfam" id="PF04326">
    <property type="entry name" value="SLFN_AlbA_2"/>
    <property type="match status" value="1"/>
</dbReference>
<accession>S7VT55</accession>
<sequence length="487" mass="56742">MSTLFISTTNTKITEVYLRTQRENQYFERKGLGEKDTKPTKIAEELIGMLNADGGVLVFGVTDAGDIQDLATLTEDELNKYRSLCFDFIHPACNIELEEVYVNGKLIFLYHVESDFERLFARKDNEQVYLRMQDTNRKLDRDGVKKLEYDKAIRKFEEELVGDFELEDIDLSLLEEYKEKLNYKGNALDLLCKRYLAKKKEEAFSLKHSAVLLFSKDPEKYIPSASVRYIRYDGKEALSGTEHNVIKDERFENNIPKLIDELKTFLKASFRDYHFLDLEEGKFKKVPEYPEEAWLEGVVNALCHRSYNLQGSSIYIKHFDDRLEISNSGPLPAQVTIKNIKTERYARNPRVARVLEDMGYVRQLNEGVSRIYESMEKSMLSVPEYREANRNVYLTLRNKISEHSKTIDDAVMEKMGTNWKTYNDTQIKIFNYLFLNQKGTVADLSTYTGINENTIRGYLNGFIEDSILIRNSNKQRDKNALYCFKKG</sequence>
<comment type="caution">
    <text evidence="2">The sequence shown here is derived from an EMBL/GenBank/DDBJ whole genome shotgun (WGS) entry which is preliminary data.</text>
</comment>
<gene>
    <name evidence="2" type="ORF">ADIWIN_1465</name>
</gene>